<dbReference type="Gene3D" id="3.40.630.30">
    <property type="match status" value="1"/>
</dbReference>
<dbReference type="PANTHER" id="PTHR43792:SF1">
    <property type="entry name" value="N-ACETYLTRANSFERASE DOMAIN-CONTAINING PROTEIN"/>
    <property type="match status" value="1"/>
</dbReference>
<reference evidence="2 3" key="2">
    <citation type="submission" date="2018-06" db="EMBL/GenBank/DDBJ databases">
        <title>Metagenomic assembly of (sub)arctic Cyanobacteria and their associated microbiome from non-axenic cultures.</title>
        <authorList>
            <person name="Baurain D."/>
        </authorList>
    </citation>
    <scope>NUCLEOTIDE SEQUENCE [LARGE SCALE GENOMIC DNA]</scope>
    <source>
        <strain evidence="2">ULC066bin1</strain>
    </source>
</reference>
<reference evidence="2 3" key="1">
    <citation type="submission" date="2018-04" db="EMBL/GenBank/DDBJ databases">
        <authorList>
            <person name="Go L.Y."/>
            <person name="Mitchell J.A."/>
        </authorList>
    </citation>
    <scope>NUCLEOTIDE SEQUENCE [LARGE SCALE GENOMIC DNA]</scope>
    <source>
        <strain evidence="2">ULC066bin1</strain>
    </source>
</reference>
<dbReference type="Proteomes" id="UP000249467">
    <property type="component" value="Unassembled WGS sequence"/>
</dbReference>
<dbReference type="AlphaFoldDB" id="A0A2W4XTB8"/>
<dbReference type="GO" id="GO:0016747">
    <property type="term" value="F:acyltransferase activity, transferring groups other than amino-acyl groups"/>
    <property type="evidence" value="ECO:0007669"/>
    <property type="project" value="InterPro"/>
</dbReference>
<organism evidence="2 3">
    <name type="scientific">Pseudanabaena frigida</name>
    <dbReference type="NCBI Taxonomy" id="945775"/>
    <lineage>
        <taxon>Bacteria</taxon>
        <taxon>Bacillati</taxon>
        <taxon>Cyanobacteriota</taxon>
        <taxon>Cyanophyceae</taxon>
        <taxon>Pseudanabaenales</taxon>
        <taxon>Pseudanabaenaceae</taxon>
        <taxon>Pseudanabaena</taxon>
    </lineage>
</organism>
<dbReference type="InterPro" id="IPR051531">
    <property type="entry name" value="N-acetyltransferase"/>
</dbReference>
<dbReference type="SUPFAM" id="SSF55729">
    <property type="entry name" value="Acyl-CoA N-acyltransferases (Nat)"/>
    <property type="match status" value="1"/>
</dbReference>
<accession>A0A2W4XTB8</accession>
<sequence>MIETSRLFLRPFLEEDEFDFIPALMDRDFMAFSPSGALNLQQAKVRFQELVDGHRRNGFGKIAIIVKEIQQIIGYCGIEPCEIDGIPELELGYRLLKSFRGLGYATEAAKALLSFESQRDRNNIIAFTEPTNLLSINVLHKLGFQQYGVSVFHDMPVILFKKT</sequence>
<dbReference type="Pfam" id="PF13302">
    <property type="entry name" value="Acetyltransf_3"/>
    <property type="match status" value="1"/>
</dbReference>
<proteinExistence type="predicted"/>
<dbReference type="PROSITE" id="PS51186">
    <property type="entry name" value="GNAT"/>
    <property type="match status" value="1"/>
</dbReference>
<dbReference type="PANTHER" id="PTHR43792">
    <property type="entry name" value="GNAT FAMILY, PUTATIVE (AFU_ORTHOLOGUE AFUA_3G00765)-RELATED-RELATED"/>
    <property type="match status" value="1"/>
</dbReference>
<keyword evidence="2" id="KW-0808">Transferase</keyword>
<feature type="domain" description="N-acetyltransferase" evidence="1">
    <location>
        <begin position="7"/>
        <end position="163"/>
    </location>
</feature>
<dbReference type="EMBL" id="QBML01000027">
    <property type="protein sequence ID" value="PZO37875.1"/>
    <property type="molecule type" value="Genomic_DNA"/>
</dbReference>
<evidence type="ECO:0000259" key="1">
    <source>
        <dbReference type="PROSITE" id="PS51186"/>
    </source>
</evidence>
<evidence type="ECO:0000313" key="3">
    <source>
        <dbReference type="Proteomes" id="UP000249467"/>
    </source>
</evidence>
<dbReference type="InterPro" id="IPR000182">
    <property type="entry name" value="GNAT_dom"/>
</dbReference>
<dbReference type="InterPro" id="IPR016181">
    <property type="entry name" value="Acyl_CoA_acyltransferase"/>
</dbReference>
<comment type="caution">
    <text evidence="2">The sequence shown here is derived from an EMBL/GenBank/DDBJ whole genome shotgun (WGS) entry which is preliminary data.</text>
</comment>
<protein>
    <submittedName>
        <fullName evidence="2">GNAT family N-acetyltransferase</fullName>
    </submittedName>
</protein>
<name>A0A2W4XTB8_9CYAN</name>
<evidence type="ECO:0000313" key="2">
    <source>
        <dbReference type="EMBL" id="PZO37875.1"/>
    </source>
</evidence>
<gene>
    <name evidence="2" type="ORF">DCF19_17580</name>
</gene>